<dbReference type="FunFam" id="3.20.20.100:FF:000006">
    <property type="entry name" value="Aldo-keto reductase family 1 member A1"/>
    <property type="match status" value="1"/>
</dbReference>
<sequence length="317" mass="35489">MKTLPLAPGANLPILGLGTWKSAEGEVYKAVTEAISIGYRHIDCAAIYGNEREIGQALHDVLSSGVVTREELWITSKLWNNSHRPEQVQPALAKTLSDLQLDYLDLYLIHWPVALKEGVGFPADGSDFLNLSEVPLSQTWQGMEDCVDAGLTRTIGVSNFSIKKIEQLLETARINPAMLQVELHPFLQQNTLVKFCQDRNIQLTAYSPLGSGDRPERLKKADDPALRDHSTILEIAEKYSCTWAQVLLAWAINRNVAVIPKSVNPDRLQQNLEAAEIDLDADDMARISEMDLHFRYINGSTWAHPDTDYTLANLWDE</sequence>
<evidence type="ECO:0000256" key="3">
    <source>
        <dbReference type="ARBA" id="ARBA00023002"/>
    </source>
</evidence>
<feature type="site" description="Lowers pKa of active site Tyr" evidence="6">
    <location>
        <position position="77"/>
    </location>
</feature>
<evidence type="ECO:0000313" key="8">
    <source>
        <dbReference type="EMBL" id="TDB64107.1"/>
    </source>
</evidence>
<keyword evidence="2" id="KW-0521">NADP</keyword>
<organism evidence="8 9">
    <name type="scientific">Arundinibacter roseus</name>
    <dbReference type="NCBI Taxonomy" id="2070510"/>
    <lineage>
        <taxon>Bacteria</taxon>
        <taxon>Pseudomonadati</taxon>
        <taxon>Bacteroidota</taxon>
        <taxon>Cytophagia</taxon>
        <taxon>Cytophagales</taxon>
        <taxon>Spirosomataceae</taxon>
        <taxon>Arundinibacter</taxon>
    </lineage>
</organism>
<keyword evidence="3" id="KW-0560">Oxidoreductase</keyword>
<dbReference type="PANTHER" id="PTHR11732">
    <property type="entry name" value="ALDO/KETO REDUCTASE"/>
    <property type="match status" value="1"/>
</dbReference>
<keyword evidence="9" id="KW-1185">Reference proteome</keyword>
<comment type="caution">
    <text evidence="8">The sequence shown here is derived from an EMBL/GenBank/DDBJ whole genome shotgun (WGS) entry which is preliminary data.</text>
</comment>
<feature type="domain" description="NADP-dependent oxidoreductase" evidence="7">
    <location>
        <begin position="15"/>
        <end position="290"/>
    </location>
</feature>
<protein>
    <submittedName>
        <fullName evidence="8">Aldo/keto reductase</fullName>
    </submittedName>
</protein>
<evidence type="ECO:0000256" key="1">
    <source>
        <dbReference type="ARBA" id="ARBA00007905"/>
    </source>
</evidence>
<gene>
    <name evidence="8" type="ORF">EZE20_14285</name>
</gene>
<evidence type="ECO:0000313" key="9">
    <source>
        <dbReference type="Proteomes" id="UP000295706"/>
    </source>
</evidence>
<dbReference type="Proteomes" id="UP000295706">
    <property type="component" value="Unassembled WGS sequence"/>
</dbReference>
<dbReference type="SUPFAM" id="SSF51430">
    <property type="entry name" value="NAD(P)-linked oxidoreductase"/>
    <property type="match status" value="1"/>
</dbReference>
<name>A0A4R4K8Q5_9BACT</name>
<proteinExistence type="inferred from homology"/>
<evidence type="ECO:0000259" key="7">
    <source>
        <dbReference type="Pfam" id="PF00248"/>
    </source>
</evidence>
<dbReference type="GO" id="GO:0008106">
    <property type="term" value="F:alcohol dehydrogenase (NADP+) activity"/>
    <property type="evidence" value="ECO:0007669"/>
    <property type="project" value="InterPro"/>
</dbReference>
<dbReference type="OrthoDB" id="9804790at2"/>
<reference evidence="8 9" key="1">
    <citation type="submission" date="2019-02" db="EMBL/GenBank/DDBJ databases">
        <title>Arundinibacter roseus gen. nov., sp. nov., a new member of the family Cytophagaceae.</title>
        <authorList>
            <person name="Szuroczki S."/>
            <person name="Khayer B."/>
            <person name="Sproer C."/>
            <person name="Toumi M."/>
            <person name="Szabo A."/>
            <person name="Felfoldi T."/>
            <person name="Schumann P."/>
            <person name="Toth E."/>
        </authorList>
    </citation>
    <scope>NUCLEOTIDE SEQUENCE [LARGE SCALE GENOMIC DNA]</scope>
    <source>
        <strain evidence="8 9">DMA-k-7a</strain>
    </source>
</reference>
<evidence type="ECO:0000256" key="2">
    <source>
        <dbReference type="ARBA" id="ARBA00022857"/>
    </source>
</evidence>
<evidence type="ECO:0000256" key="6">
    <source>
        <dbReference type="PIRSR" id="PIRSR000097-3"/>
    </source>
</evidence>
<dbReference type="PROSITE" id="PS00063">
    <property type="entry name" value="ALDOKETO_REDUCTASE_3"/>
    <property type="match status" value="1"/>
</dbReference>
<dbReference type="RefSeq" id="WP_132118784.1">
    <property type="nucleotide sequence ID" value="NZ_SMJU01000008.1"/>
</dbReference>
<dbReference type="PIRSF" id="PIRSF000097">
    <property type="entry name" value="AKR"/>
    <property type="match status" value="1"/>
</dbReference>
<evidence type="ECO:0000256" key="4">
    <source>
        <dbReference type="PIRSR" id="PIRSR000097-1"/>
    </source>
</evidence>
<dbReference type="InterPro" id="IPR036812">
    <property type="entry name" value="NAD(P)_OxRdtase_dom_sf"/>
</dbReference>
<dbReference type="InterPro" id="IPR020471">
    <property type="entry name" value="AKR"/>
</dbReference>
<feature type="binding site" evidence="5">
    <location>
        <position position="110"/>
    </location>
    <ligand>
        <name>substrate</name>
    </ligand>
</feature>
<dbReference type="CDD" id="cd19123">
    <property type="entry name" value="AKR_AKR3G1"/>
    <property type="match status" value="1"/>
</dbReference>
<feature type="active site" description="Proton donor" evidence="4">
    <location>
        <position position="48"/>
    </location>
</feature>
<dbReference type="PRINTS" id="PR00069">
    <property type="entry name" value="ALDKETRDTASE"/>
</dbReference>
<dbReference type="EMBL" id="SMJU01000008">
    <property type="protein sequence ID" value="TDB64107.1"/>
    <property type="molecule type" value="Genomic_DNA"/>
</dbReference>
<dbReference type="PROSITE" id="PS00062">
    <property type="entry name" value="ALDOKETO_REDUCTASE_2"/>
    <property type="match status" value="1"/>
</dbReference>
<dbReference type="InterPro" id="IPR023210">
    <property type="entry name" value="NADP_OxRdtase_dom"/>
</dbReference>
<dbReference type="InterPro" id="IPR044496">
    <property type="entry name" value="AKR3G"/>
</dbReference>
<comment type="similarity">
    <text evidence="1">Belongs to the aldo/keto reductase family.</text>
</comment>
<dbReference type="AlphaFoldDB" id="A0A4R4K8Q5"/>
<dbReference type="InterPro" id="IPR018170">
    <property type="entry name" value="Aldo/ket_reductase_CS"/>
</dbReference>
<dbReference type="Gene3D" id="3.20.20.100">
    <property type="entry name" value="NADP-dependent oxidoreductase domain"/>
    <property type="match status" value="1"/>
</dbReference>
<accession>A0A4R4K8Q5</accession>
<dbReference type="PROSITE" id="PS00798">
    <property type="entry name" value="ALDOKETO_REDUCTASE_1"/>
    <property type="match status" value="1"/>
</dbReference>
<evidence type="ECO:0000256" key="5">
    <source>
        <dbReference type="PIRSR" id="PIRSR000097-2"/>
    </source>
</evidence>
<dbReference type="Pfam" id="PF00248">
    <property type="entry name" value="Aldo_ket_red"/>
    <property type="match status" value="1"/>
</dbReference>